<evidence type="ECO:0000256" key="1">
    <source>
        <dbReference type="SAM" id="Coils"/>
    </source>
</evidence>
<name>A0A2H9UQV7_9GAMM</name>
<gene>
    <name evidence="4" type="ORF">CU320_01735</name>
</gene>
<dbReference type="AlphaFoldDB" id="A0A2H9UQV7"/>
<dbReference type="InterPro" id="IPR020579">
    <property type="entry name" value="Exonuc_VII_lsu_C"/>
</dbReference>
<dbReference type="Pfam" id="PF02601">
    <property type="entry name" value="Exonuc_VII_L"/>
    <property type="match status" value="1"/>
</dbReference>
<dbReference type="PANTHER" id="PTHR30008">
    <property type="entry name" value="EXODEOXYRIBONUCLEASE 7 LARGE SUBUNIT"/>
    <property type="match status" value="1"/>
</dbReference>
<dbReference type="GO" id="GO:0009318">
    <property type="term" value="C:exodeoxyribonuclease VII complex"/>
    <property type="evidence" value="ECO:0007669"/>
    <property type="project" value="InterPro"/>
</dbReference>
<dbReference type="GO" id="GO:0006308">
    <property type="term" value="P:DNA catabolic process"/>
    <property type="evidence" value="ECO:0007669"/>
    <property type="project" value="InterPro"/>
</dbReference>
<accession>A0A2H9UQV7</accession>
<organism evidence="4 5">
    <name type="scientific">Acinetobacter pseudolwoffii</name>
    <dbReference type="NCBI Taxonomy" id="2053287"/>
    <lineage>
        <taxon>Bacteria</taxon>
        <taxon>Pseudomonadati</taxon>
        <taxon>Pseudomonadota</taxon>
        <taxon>Gammaproteobacteria</taxon>
        <taxon>Moraxellales</taxon>
        <taxon>Moraxellaceae</taxon>
        <taxon>Acinetobacter</taxon>
    </lineage>
</organism>
<dbReference type="EMBL" id="PGOZ01000001">
    <property type="protein sequence ID" value="PJI34081.1"/>
    <property type="molecule type" value="Genomic_DNA"/>
</dbReference>
<evidence type="ECO:0000313" key="5">
    <source>
        <dbReference type="Proteomes" id="UP000242351"/>
    </source>
</evidence>
<reference evidence="4 5" key="2">
    <citation type="submission" date="2017-12" db="EMBL/GenBank/DDBJ databases">
        <title>Revising the taxonomy of the Acinetobacter lwoffii group: the description of Acinetobacter pseudolwoffii sp. nov. and emended description of Acinetobacter lwoffii.</title>
        <authorList>
            <person name="Nemec A."/>
        </authorList>
    </citation>
    <scope>NUCLEOTIDE SEQUENCE [LARGE SCALE GENOMIC DNA]</scope>
    <source>
        <strain evidence="4 5">ANC 5347</strain>
    </source>
</reference>
<proteinExistence type="predicted"/>
<sequence>MTTDVDLSLAEFQHLCRQQIEYLDAISNLQSFQMVKIKTQIKNLEYAKRKNYKNKVYNIILTDGKIEIRAQSDFHIIENIKDDDFVEVICFCQPTKDYKNESLEMSANIISVRTLSTEEIPSDINHDTTILKSLNLKPNRFPRDNNKITLSLIYSSSSSAQVHRDFLGALGDLKHEIQIEELKTRFNNISELLTTIDMAKGNVIAIIRGGGDSNDLMIFDDNKILQKIANLKSYRIAGIGHSADNNLVNAVVDYSATTPTDAGNHLKEQLTQNKRDMWEISNLKQNFKSLEEQTLNLQNQNSELQNRIITPKTPTKSTNINNMLIVIIVVLILIIIAK</sequence>
<keyword evidence="2" id="KW-1133">Transmembrane helix</keyword>
<dbReference type="RefSeq" id="WP_100357096.1">
    <property type="nucleotide sequence ID" value="NZ_PGOZ01000001.1"/>
</dbReference>
<feature type="coiled-coil region" evidence="1">
    <location>
        <begin position="273"/>
        <end position="307"/>
    </location>
</feature>
<keyword evidence="2" id="KW-0472">Membrane</keyword>
<protein>
    <recommendedName>
        <fullName evidence="3">Exonuclease VII large subunit C-terminal domain-containing protein</fullName>
    </recommendedName>
</protein>
<evidence type="ECO:0000256" key="2">
    <source>
        <dbReference type="SAM" id="Phobius"/>
    </source>
</evidence>
<evidence type="ECO:0000259" key="3">
    <source>
        <dbReference type="Pfam" id="PF02601"/>
    </source>
</evidence>
<dbReference type="Proteomes" id="UP000242351">
    <property type="component" value="Unassembled WGS sequence"/>
</dbReference>
<dbReference type="InterPro" id="IPR003753">
    <property type="entry name" value="Exonuc_VII_L"/>
</dbReference>
<dbReference type="GO" id="GO:0008855">
    <property type="term" value="F:exodeoxyribonuclease VII activity"/>
    <property type="evidence" value="ECO:0007669"/>
    <property type="project" value="InterPro"/>
</dbReference>
<feature type="transmembrane region" description="Helical" evidence="2">
    <location>
        <begin position="320"/>
        <end position="337"/>
    </location>
</feature>
<evidence type="ECO:0000313" key="4">
    <source>
        <dbReference type="EMBL" id="PJI34081.1"/>
    </source>
</evidence>
<keyword evidence="1" id="KW-0175">Coiled coil</keyword>
<comment type="caution">
    <text evidence="4">The sequence shown here is derived from an EMBL/GenBank/DDBJ whole genome shotgun (WGS) entry which is preliminary data.</text>
</comment>
<keyword evidence="2" id="KW-0812">Transmembrane</keyword>
<feature type="domain" description="Exonuclease VII large subunit C-terminal" evidence="3">
    <location>
        <begin position="157"/>
        <end position="311"/>
    </location>
</feature>
<reference evidence="4 5" key="1">
    <citation type="submission" date="2017-11" db="EMBL/GenBank/DDBJ databases">
        <authorList>
            <person name="Han C.G."/>
        </authorList>
    </citation>
    <scope>NUCLEOTIDE SEQUENCE [LARGE SCALE GENOMIC DNA]</scope>
    <source>
        <strain evidence="4 5">ANC 5347</strain>
    </source>
</reference>
<dbReference type="PANTHER" id="PTHR30008:SF0">
    <property type="entry name" value="EXODEOXYRIBONUCLEASE 7 LARGE SUBUNIT"/>
    <property type="match status" value="1"/>
</dbReference>